<dbReference type="PANTHER" id="PTHR10745:SF8">
    <property type="entry name" value="DNA POLYMERASE SUBUNIT GAMMA-2, MITOCHONDRIAL"/>
    <property type="match status" value="1"/>
</dbReference>
<protein>
    <recommendedName>
        <fullName evidence="8">Glycine--tRNA ligase</fullName>
        <ecNumber evidence="8">6.1.1.14</ecNumber>
    </recommendedName>
    <alternativeName>
        <fullName evidence="8">Glycyl-tRNA synthetase</fullName>
        <shortName evidence="8">GlyRS</shortName>
    </alternativeName>
</protein>
<dbReference type="GO" id="GO:0004820">
    <property type="term" value="F:glycine-tRNA ligase activity"/>
    <property type="evidence" value="ECO:0007669"/>
    <property type="project" value="UniProtKB-UniRule"/>
</dbReference>
<feature type="binding site" evidence="8">
    <location>
        <begin position="215"/>
        <end position="219"/>
    </location>
    <ligand>
        <name>substrate</name>
    </ligand>
</feature>
<evidence type="ECO:0000259" key="9">
    <source>
        <dbReference type="PROSITE" id="PS50862"/>
    </source>
</evidence>
<dbReference type="Gene3D" id="3.40.50.800">
    <property type="entry name" value="Anticodon-binding domain"/>
    <property type="match status" value="1"/>
</dbReference>
<feature type="binding site" evidence="8">
    <location>
        <begin position="325"/>
        <end position="329"/>
    </location>
    <ligand>
        <name>substrate</name>
    </ligand>
</feature>
<evidence type="ECO:0000256" key="8">
    <source>
        <dbReference type="HAMAP-Rule" id="MF_00253"/>
    </source>
</evidence>
<evidence type="ECO:0000256" key="3">
    <source>
        <dbReference type="ARBA" id="ARBA00022598"/>
    </source>
</evidence>
<dbReference type="AlphaFoldDB" id="A0A292IJS7"/>
<dbReference type="GO" id="GO:0004081">
    <property type="term" value="F:bis(5'-nucleosyl)-tetraphosphatase (asymmetrical) activity"/>
    <property type="evidence" value="ECO:0007669"/>
    <property type="project" value="UniProtKB-ARBA"/>
</dbReference>
<dbReference type="EC" id="6.1.1.14" evidence="8"/>
<dbReference type="FunFam" id="3.40.50.800:FF:000002">
    <property type="entry name" value="Glycine--tRNA ligase"/>
    <property type="match status" value="1"/>
</dbReference>
<dbReference type="InterPro" id="IPR002315">
    <property type="entry name" value="tRNA-synt_gly"/>
</dbReference>
<dbReference type="NCBIfam" id="TIGR00389">
    <property type="entry name" value="glyS_dimeric"/>
    <property type="match status" value="1"/>
</dbReference>
<dbReference type="EMBL" id="HG937516">
    <property type="protein sequence ID" value="CDN40787.1"/>
    <property type="molecule type" value="Genomic_DNA"/>
</dbReference>
<dbReference type="GO" id="GO:0005524">
    <property type="term" value="F:ATP binding"/>
    <property type="evidence" value="ECO:0007669"/>
    <property type="project" value="UniProtKB-UniRule"/>
</dbReference>
<evidence type="ECO:0000313" key="11">
    <source>
        <dbReference type="Proteomes" id="UP000261764"/>
    </source>
</evidence>
<feature type="binding site" evidence="8">
    <location>
        <position position="168"/>
    </location>
    <ligand>
        <name>substrate</name>
    </ligand>
</feature>
<dbReference type="InterPro" id="IPR036621">
    <property type="entry name" value="Anticodon-bd_dom_sf"/>
</dbReference>
<keyword evidence="6 8" id="KW-0648">Protein biosynthesis</keyword>
<dbReference type="InterPro" id="IPR033731">
    <property type="entry name" value="GlyRS-like_core"/>
</dbReference>
<dbReference type="HAMAP" id="MF_00253_B">
    <property type="entry name" value="Gly_tRNA_synth_B"/>
    <property type="match status" value="1"/>
</dbReference>
<dbReference type="CDD" id="cd00858">
    <property type="entry name" value="GlyRS_anticodon"/>
    <property type="match status" value="1"/>
</dbReference>
<dbReference type="Proteomes" id="UP000261764">
    <property type="component" value="Chromosome I"/>
</dbReference>
<evidence type="ECO:0000256" key="4">
    <source>
        <dbReference type="ARBA" id="ARBA00022741"/>
    </source>
</evidence>
<dbReference type="PROSITE" id="PS50862">
    <property type="entry name" value="AA_TRNA_LIGASE_II"/>
    <property type="match status" value="1"/>
</dbReference>
<comment type="similarity">
    <text evidence="1 8">Belongs to the class-II aminoacyl-tRNA synthetase family.</text>
</comment>
<feature type="binding site" evidence="8">
    <location>
        <begin position="200"/>
        <end position="202"/>
    </location>
    <ligand>
        <name>ATP</name>
        <dbReference type="ChEBI" id="CHEBI:30616"/>
    </ligand>
</feature>
<evidence type="ECO:0000256" key="6">
    <source>
        <dbReference type="ARBA" id="ARBA00022917"/>
    </source>
</evidence>
<feature type="binding site" evidence="8">
    <location>
        <position position="98"/>
    </location>
    <ligand>
        <name>substrate</name>
    </ligand>
</feature>
<dbReference type="KEGG" id="mamp:MAMA39_06700"/>
<evidence type="ECO:0000256" key="1">
    <source>
        <dbReference type="ARBA" id="ARBA00008226"/>
    </source>
</evidence>
<dbReference type="RefSeq" id="WP_343251417.1">
    <property type="nucleotide sequence ID" value="NZ_HG937516.1"/>
</dbReference>
<feature type="binding site" evidence="8">
    <location>
        <begin position="210"/>
        <end position="215"/>
    </location>
    <ligand>
        <name>ATP</name>
        <dbReference type="ChEBI" id="CHEBI:30616"/>
    </ligand>
</feature>
<dbReference type="CDD" id="cd00774">
    <property type="entry name" value="GlyRS-like_core"/>
    <property type="match status" value="1"/>
</dbReference>
<proteinExistence type="inferred from homology"/>
<dbReference type="Pfam" id="PF03129">
    <property type="entry name" value="HGTP_anticodon"/>
    <property type="match status" value="1"/>
</dbReference>
<gene>
    <name evidence="8" type="primary">glyQS</name>
    <name evidence="10" type="ORF">MAMA39_06700</name>
</gene>
<dbReference type="SUPFAM" id="SSF55681">
    <property type="entry name" value="Class II aaRS and biotin synthetases"/>
    <property type="match status" value="1"/>
</dbReference>
<dbReference type="InterPro" id="IPR004154">
    <property type="entry name" value="Anticodon-bd"/>
</dbReference>
<dbReference type="InterPro" id="IPR002314">
    <property type="entry name" value="aa-tRNA-synt_IIb"/>
</dbReference>
<dbReference type="Gene3D" id="3.30.930.10">
    <property type="entry name" value="Bira Bifunctional Protein, Domain 2"/>
    <property type="match status" value="1"/>
</dbReference>
<dbReference type="GO" id="GO:0005829">
    <property type="term" value="C:cytosol"/>
    <property type="evidence" value="ECO:0007669"/>
    <property type="project" value="UniProtKB-ARBA"/>
</dbReference>
<dbReference type="InterPro" id="IPR022961">
    <property type="entry name" value="Gly_tRNA_ligase_bac"/>
</dbReference>
<dbReference type="GO" id="GO:1990742">
    <property type="term" value="C:microvesicle"/>
    <property type="evidence" value="ECO:0007669"/>
    <property type="project" value="UniProtKB-ARBA"/>
</dbReference>
<dbReference type="NCBIfam" id="NF003211">
    <property type="entry name" value="PRK04173.1"/>
    <property type="match status" value="1"/>
</dbReference>
<feature type="domain" description="Aminoacyl-transfer RNA synthetases class-II family profile" evidence="9">
    <location>
        <begin position="148"/>
        <end position="371"/>
    </location>
</feature>
<dbReference type="InterPro" id="IPR006195">
    <property type="entry name" value="aa-tRNA-synth_II"/>
</dbReference>
<keyword evidence="4 8" id="KW-0547">Nucleotide-binding</keyword>
<dbReference type="GO" id="GO:0070062">
    <property type="term" value="C:extracellular exosome"/>
    <property type="evidence" value="ECO:0007669"/>
    <property type="project" value="UniProtKB-ARBA"/>
</dbReference>
<organism evidence="10 11">
    <name type="scientific">Mycoplasma amphoriforme A39</name>
    <dbReference type="NCBI Taxonomy" id="572419"/>
    <lineage>
        <taxon>Bacteria</taxon>
        <taxon>Bacillati</taxon>
        <taxon>Mycoplasmatota</taxon>
        <taxon>Mollicutes</taxon>
        <taxon>Mycoplasmataceae</taxon>
        <taxon>Mycoplasma</taxon>
    </lineage>
</organism>
<keyword evidence="2 8" id="KW-0963">Cytoplasm</keyword>
<reference evidence="10 11" key="1">
    <citation type="journal article" date="2015" name="Clin. Infect. Dis.">
        <title>Genomic Investigations unmask Mycoplasma amphoriforme, a new respiratory pathogen.</title>
        <authorList>
            <person name="Gillespie S.H."/>
            <person name="Ling C.L."/>
            <person name="Oravcova K."/>
            <person name="Pinheiro M."/>
            <person name="Wells L."/>
            <person name="Bryant J.M."/>
            <person name="McHugh T.D."/>
            <person name="Bebear C."/>
            <person name="Webster D."/>
            <person name="Harris S.R."/>
            <person name="Seth-Smith H.M."/>
            <person name="Thomson N.R."/>
        </authorList>
    </citation>
    <scope>NUCLEOTIDE SEQUENCE [LARGE SCALE GENOMIC DNA]</scope>
    <source>
        <strain evidence="10 11">A39</strain>
    </source>
</reference>
<dbReference type="InterPro" id="IPR027031">
    <property type="entry name" value="Gly-tRNA_synthase/POLG2"/>
</dbReference>
<evidence type="ECO:0000256" key="7">
    <source>
        <dbReference type="ARBA" id="ARBA00023146"/>
    </source>
</evidence>
<comment type="subcellular location">
    <subcellularLocation>
        <location evidence="8">Cytoplasm</location>
    </subcellularLocation>
</comment>
<comment type="catalytic activity">
    <reaction evidence="8">
        <text>tRNA(Gly) + glycine + ATP = glycyl-tRNA(Gly) + AMP + diphosphate</text>
        <dbReference type="Rhea" id="RHEA:16013"/>
        <dbReference type="Rhea" id="RHEA-COMP:9664"/>
        <dbReference type="Rhea" id="RHEA-COMP:9683"/>
        <dbReference type="ChEBI" id="CHEBI:30616"/>
        <dbReference type="ChEBI" id="CHEBI:33019"/>
        <dbReference type="ChEBI" id="CHEBI:57305"/>
        <dbReference type="ChEBI" id="CHEBI:78442"/>
        <dbReference type="ChEBI" id="CHEBI:78522"/>
        <dbReference type="ChEBI" id="CHEBI:456215"/>
        <dbReference type="EC" id="6.1.1.14"/>
    </reaction>
</comment>
<sequence>MKHSQDTIINYLKNYGFVYASSEIYNGLANSWDYGPLGSLLKNNLKQELLKHFVFSKPNMVLVDSSIILNPEVWKASGHLGNFSDPLIDCKNCQSRFRVDKLISEKLKINVAENTSHDEFKKIIETNHLACPTCNQFNWTNVRQFNLMFKTFQGVTEDQLSTLYLRPETAQGIFINFKNILRSQRLKIPFGVAQIGKAFRNEITPGNFIFRTREFEQMEIEFFTTELDAATHFDFFKNEIEKFLTNVLKFKPENKKIHEHPANELSHYSKKTIDFQFAFPHGFSELWGLANRSDYDLSVHQKFSGKSMTYLDSQKNTEFIPWVIEPSVGIERLFYALICNSYELEKIEENNFREVLRIPSYLAPYQVAVFPLVNKLNENAKAIYQELLDNGFRVIFDTSGSIGKRYRRMDAIGTPFCVTVDFETISEQKITIRERDSMKQTRIFLKDLTKTLAEKLK</sequence>
<accession>A0A292IJS7</accession>
<dbReference type="GO" id="GO:0006426">
    <property type="term" value="P:glycyl-tRNA aminoacylation"/>
    <property type="evidence" value="ECO:0007669"/>
    <property type="project" value="UniProtKB-UniRule"/>
</dbReference>
<comment type="subunit">
    <text evidence="8">Homodimer.</text>
</comment>
<feature type="binding site" evidence="8">
    <location>
        <begin position="329"/>
        <end position="332"/>
    </location>
    <ligand>
        <name>ATP</name>
        <dbReference type="ChEBI" id="CHEBI:30616"/>
    </ligand>
</feature>
<dbReference type="PRINTS" id="PR01043">
    <property type="entry name" value="TRNASYNTHGLY"/>
</dbReference>
<keyword evidence="5 8" id="KW-0067">ATP-binding</keyword>
<keyword evidence="7 8" id="KW-0030">Aminoacyl-tRNA synthetase</keyword>
<dbReference type="GO" id="GO:0015966">
    <property type="term" value="P:diadenosine tetraphosphate biosynthetic process"/>
    <property type="evidence" value="ECO:0007669"/>
    <property type="project" value="UniProtKB-ARBA"/>
</dbReference>
<dbReference type="PANTHER" id="PTHR10745">
    <property type="entry name" value="GLYCYL-TRNA SYNTHETASE/DNA POLYMERASE SUBUNIT GAMMA-2"/>
    <property type="match status" value="1"/>
</dbReference>
<dbReference type="SUPFAM" id="SSF52954">
    <property type="entry name" value="Class II aaRS ABD-related"/>
    <property type="match status" value="1"/>
</dbReference>
<evidence type="ECO:0000256" key="5">
    <source>
        <dbReference type="ARBA" id="ARBA00022840"/>
    </source>
</evidence>
<feature type="binding site" evidence="8">
    <location>
        <begin position="285"/>
        <end position="286"/>
    </location>
    <ligand>
        <name>ATP</name>
        <dbReference type="ChEBI" id="CHEBI:30616"/>
    </ligand>
</feature>
<comment type="function">
    <text evidence="8">Catalyzes the attachment of glycine to tRNA(Gly).</text>
</comment>
<name>A0A292IJS7_9MOLU</name>
<evidence type="ECO:0000313" key="10">
    <source>
        <dbReference type="EMBL" id="CDN40787.1"/>
    </source>
</evidence>
<evidence type="ECO:0000256" key="2">
    <source>
        <dbReference type="ARBA" id="ARBA00022490"/>
    </source>
</evidence>
<dbReference type="Pfam" id="PF00587">
    <property type="entry name" value="tRNA-synt_2b"/>
    <property type="match status" value="1"/>
</dbReference>
<dbReference type="InterPro" id="IPR045864">
    <property type="entry name" value="aa-tRNA-synth_II/BPL/LPL"/>
</dbReference>
<keyword evidence="3 8" id="KW-0436">Ligase</keyword>
<keyword evidence="11" id="KW-1185">Reference proteome</keyword>